<sequence>MRMPRAGVQILNSVPWRARTKARVTAPRRSSLSRQHMVLLKHLPWAAAESGSTPTHVTPA</sequence>
<dbReference type="EMBL" id="JAGTJQ010000002">
    <property type="protein sequence ID" value="KAH7037449.1"/>
    <property type="molecule type" value="Genomic_DNA"/>
</dbReference>
<evidence type="ECO:0000313" key="2">
    <source>
        <dbReference type="Proteomes" id="UP000756346"/>
    </source>
</evidence>
<comment type="caution">
    <text evidence="1">The sequence shown here is derived from an EMBL/GenBank/DDBJ whole genome shotgun (WGS) entry which is preliminary data.</text>
</comment>
<dbReference type="AlphaFoldDB" id="A0A9P8YGA6"/>
<dbReference type="GeneID" id="70182254"/>
<dbReference type="RefSeq" id="XP_046016570.1">
    <property type="nucleotide sequence ID" value="XM_046152708.1"/>
</dbReference>
<name>A0A9P8YGA6_9PEZI</name>
<reference evidence="1" key="1">
    <citation type="journal article" date="2021" name="Nat. Commun.">
        <title>Genetic determinants of endophytism in the Arabidopsis root mycobiome.</title>
        <authorList>
            <person name="Mesny F."/>
            <person name="Miyauchi S."/>
            <person name="Thiergart T."/>
            <person name="Pickel B."/>
            <person name="Atanasova L."/>
            <person name="Karlsson M."/>
            <person name="Huettel B."/>
            <person name="Barry K.W."/>
            <person name="Haridas S."/>
            <person name="Chen C."/>
            <person name="Bauer D."/>
            <person name="Andreopoulos W."/>
            <person name="Pangilinan J."/>
            <person name="LaButti K."/>
            <person name="Riley R."/>
            <person name="Lipzen A."/>
            <person name="Clum A."/>
            <person name="Drula E."/>
            <person name="Henrissat B."/>
            <person name="Kohler A."/>
            <person name="Grigoriev I.V."/>
            <person name="Martin F.M."/>
            <person name="Hacquard S."/>
        </authorList>
    </citation>
    <scope>NUCLEOTIDE SEQUENCE</scope>
    <source>
        <strain evidence="1">MPI-CAGE-CH-0230</strain>
    </source>
</reference>
<proteinExistence type="predicted"/>
<gene>
    <name evidence="1" type="ORF">B0I36DRAFT_314092</name>
</gene>
<protein>
    <submittedName>
        <fullName evidence="1">Uncharacterized protein</fullName>
    </submittedName>
</protein>
<accession>A0A9P8YGA6</accession>
<evidence type="ECO:0000313" key="1">
    <source>
        <dbReference type="EMBL" id="KAH7037449.1"/>
    </source>
</evidence>
<organism evidence="1 2">
    <name type="scientific">Microdochium trichocladiopsis</name>
    <dbReference type="NCBI Taxonomy" id="1682393"/>
    <lineage>
        <taxon>Eukaryota</taxon>
        <taxon>Fungi</taxon>
        <taxon>Dikarya</taxon>
        <taxon>Ascomycota</taxon>
        <taxon>Pezizomycotina</taxon>
        <taxon>Sordariomycetes</taxon>
        <taxon>Xylariomycetidae</taxon>
        <taxon>Xylariales</taxon>
        <taxon>Microdochiaceae</taxon>
        <taxon>Microdochium</taxon>
    </lineage>
</organism>
<dbReference type="Proteomes" id="UP000756346">
    <property type="component" value="Unassembled WGS sequence"/>
</dbReference>
<keyword evidence="2" id="KW-1185">Reference proteome</keyword>